<gene>
    <name evidence="1" type="ORF">DES41_111195</name>
</gene>
<proteinExistence type="predicted"/>
<comment type="caution">
    <text evidence="1">The sequence shown here is derived from an EMBL/GenBank/DDBJ whole genome shotgun (WGS) entry which is preliminary data.</text>
</comment>
<evidence type="ECO:0000313" key="1">
    <source>
        <dbReference type="EMBL" id="RCW66237.1"/>
    </source>
</evidence>
<dbReference type="EMBL" id="QPJK01000011">
    <property type="protein sequence ID" value="RCW66237.1"/>
    <property type="molecule type" value="Genomic_DNA"/>
</dbReference>
<reference evidence="1 2" key="1">
    <citation type="submission" date="2018-07" db="EMBL/GenBank/DDBJ databases">
        <title>Genomic Encyclopedia of Type Strains, Phase IV (KMG-IV): sequencing the most valuable type-strain genomes for metagenomic binning, comparative biology and taxonomic classification.</title>
        <authorList>
            <person name="Goeker M."/>
        </authorList>
    </citation>
    <scope>NUCLEOTIDE SEQUENCE [LARGE SCALE GENOMIC DNA]</scope>
    <source>
        <strain evidence="1 2">DSM 21634</strain>
    </source>
</reference>
<organism evidence="1 2">
    <name type="scientific">Pseudorhodoferax soli</name>
    <dbReference type="NCBI Taxonomy" id="545864"/>
    <lineage>
        <taxon>Bacteria</taxon>
        <taxon>Pseudomonadati</taxon>
        <taxon>Pseudomonadota</taxon>
        <taxon>Betaproteobacteria</taxon>
        <taxon>Burkholderiales</taxon>
        <taxon>Comamonadaceae</taxon>
    </lineage>
</organism>
<evidence type="ECO:0000313" key="2">
    <source>
        <dbReference type="Proteomes" id="UP000252884"/>
    </source>
</evidence>
<dbReference type="OrthoDB" id="8853312at2"/>
<name>A0A368XIC4_9BURK</name>
<accession>A0A368XIC4</accession>
<dbReference type="RefSeq" id="WP_114471594.1">
    <property type="nucleotide sequence ID" value="NZ_QPJK01000011.1"/>
</dbReference>
<protein>
    <submittedName>
        <fullName evidence="1">Uncharacterized protein</fullName>
    </submittedName>
</protein>
<dbReference type="Proteomes" id="UP000252884">
    <property type="component" value="Unassembled WGS sequence"/>
</dbReference>
<dbReference type="AlphaFoldDB" id="A0A368XIC4"/>
<sequence length="103" mass="11272">MLTPTTLIRLKDVPAHTTDMERSDLPKWSGKDPVPAIGQTIYVRVNRIGAAKVVGYAIDCGYLGVLAYPLDPPEWWVKQNGPSSPENAPLVFGAELQVLKQEA</sequence>
<keyword evidence="2" id="KW-1185">Reference proteome</keyword>